<name>Q92H81_RICCN</name>
<dbReference type="GO" id="GO:0008780">
    <property type="term" value="F:acyl-[acyl-carrier-protein]-UDP-N-acetylglucosamine O-acyltransferase activity"/>
    <property type="evidence" value="ECO:0007669"/>
    <property type="project" value="UniProtKB-EC"/>
</dbReference>
<dbReference type="Gene3D" id="1.20.1250.20">
    <property type="entry name" value="MFS general substrate transporter like domains"/>
    <property type="match status" value="1"/>
</dbReference>
<keyword evidence="3" id="KW-1003">Cell membrane</keyword>
<reference evidence="8 9" key="1">
    <citation type="journal article" date="2001" name="Science">
        <title>Mechanisms of evolution in Rickettsia conorii and R. prowazekii.</title>
        <authorList>
            <person name="Ogata H."/>
            <person name="Audic S."/>
            <person name="Renesto-Audiffren P."/>
            <person name="Fournier P.-E."/>
            <person name="Barbe V."/>
            <person name="Samson D."/>
            <person name="Roux V."/>
            <person name="Cossart P."/>
            <person name="Weissenbach J."/>
            <person name="Claverie J.-M."/>
            <person name="Raoult D."/>
        </authorList>
    </citation>
    <scope>NUCLEOTIDE SEQUENCE [LARGE SCALE GENOMIC DNA]</scope>
    <source>
        <strain evidence="9">ATCC VR-613 / Malish 7</strain>
    </source>
</reference>
<dbReference type="Pfam" id="PF00083">
    <property type="entry name" value="Sugar_tr"/>
    <property type="match status" value="1"/>
</dbReference>
<evidence type="ECO:0000256" key="6">
    <source>
        <dbReference type="ARBA" id="ARBA00023136"/>
    </source>
</evidence>
<keyword evidence="6 7" id="KW-0472">Membrane</keyword>
<dbReference type="PANTHER" id="PTHR43045">
    <property type="entry name" value="SHIKIMATE TRANSPORTER"/>
    <property type="match status" value="1"/>
</dbReference>
<dbReference type="GO" id="GO:0005886">
    <property type="term" value="C:plasma membrane"/>
    <property type="evidence" value="ECO:0007669"/>
    <property type="project" value="UniProtKB-SubCell"/>
</dbReference>
<dbReference type="SUPFAM" id="SSF103473">
    <property type="entry name" value="MFS general substrate transporter"/>
    <property type="match status" value="1"/>
</dbReference>
<keyword evidence="8" id="KW-0808">Transferase</keyword>
<evidence type="ECO:0000256" key="1">
    <source>
        <dbReference type="ARBA" id="ARBA00004651"/>
    </source>
</evidence>
<dbReference type="HOGENOM" id="CLU_1766611_0_0_5"/>
<comment type="subcellular location">
    <subcellularLocation>
        <location evidence="1">Cell membrane</location>
        <topology evidence="1">Multi-pass membrane protein</topology>
    </subcellularLocation>
</comment>
<sequence>MAVILNELFFPEADARAASLYSAIAYCATYVFRPIGALIFGWIGDTIGRKATVIITTFLIMSLCYLIMANYKNLCRNWYYGDFCSNCVSYRSGDVLYRGSSRCRALSNRNDKNSSTLLGGGFACCFCNFRCNRVALAVGTLVTSFGLDLTYCILVWSSYCYSWCCCKDKS</sequence>
<organism evidence="8 9">
    <name type="scientific">Rickettsia conorii (strain ATCC VR-613 / Malish 7)</name>
    <dbReference type="NCBI Taxonomy" id="272944"/>
    <lineage>
        <taxon>Bacteria</taxon>
        <taxon>Pseudomonadati</taxon>
        <taxon>Pseudomonadota</taxon>
        <taxon>Alphaproteobacteria</taxon>
        <taxon>Rickettsiales</taxon>
        <taxon>Rickettsiaceae</taxon>
        <taxon>Rickettsieae</taxon>
        <taxon>Rickettsia</taxon>
        <taxon>spotted fever group</taxon>
    </lineage>
</organism>
<feature type="transmembrane region" description="Helical" evidence="7">
    <location>
        <begin position="51"/>
        <end position="68"/>
    </location>
</feature>
<dbReference type="KEGG" id="rco:RC0890"/>
<dbReference type="InterPro" id="IPR005828">
    <property type="entry name" value="MFS_sugar_transport-like"/>
</dbReference>
<dbReference type="Proteomes" id="UP000000816">
    <property type="component" value="Chromosome"/>
</dbReference>
<evidence type="ECO:0000256" key="3">
    <source>
        <dbReference type="ARBA" id="ARBA00022475"/>
    </source>
</evidence>
<accession>Q92H81</accession>
<dbReference type="GO" id="GO:0022857">
    <property type="term" value="F:transmembrane transporter activity"/>
    <property type="evidence" value="ECO:0007669"/>
    <property type="project" value="InterPro"/>
</dbReference>
<dbReference type="EC" id="2.3.1.129" evidence="8"/>
<evidence type="ECO:0000256" key="7">
    <source>
        <dbReference type="SAM" id="Phobius"/>
    </source>
</evidence>
<dbReference type="InterPro" id="IPR036259">
    <property type="entry name" value="MFS_trans_sf"/>
</dbReference>
<dbReference type="EMBL" id="AE006914">
    <property type="protein sequence ID" value="AAL03428.1"/>
    <property type="molecule type" value="Genomic_DNA"/>
</dbReference>
<evidence type="ECO:0000256" key="2">
    <source>
        <dbReference type="ARBA" id="ARBA00022448"/>
    </source>
</evidence>
<evidence type="ECO:0000256" key="5">
    <source>
        <dbReference type="ARBA" id="ARBA00022989"/>
    </source>
</evidence>
<protein>
    <submittedName>
        <fullName evidence="8">Proline/betaine transporter-like protein</fullName>
        <ecNumber evidence="8">2.3.1.129</ecNumber>
    </submittedName>
</protein>
<evidence type="ECO:0000313" key="8">
    <source>
        <dbReference type="EMBL" id="AAL03428.1"/>
    </source>
</evidence>
<keyword evidence="2" id="KW-0813">Transport</keyword>
<dbReference type="AlphaFoldDB" id="Q92H81"/>
<keyword evidence="8" id="KW-0012">Acyltransferase</keyword>
<evidence type="ECO:0000256" key="4">
    <source>
        <dbReference type="ARBA" id="ARBA00022692"/>
    </source>
</evidence>
<dbReference type="PIR" id="B97811">
    <property type="entry name" value="B97811"/>
</dbReference>
<keyword evidence="5 7" id="KW-1133">Transmembrane helix</keyword>
<evidence type="ECO:0000313" key="9">
    <source>
        <dbReference type="Proteomes" id="UP000000816"/>
    </source>
</evidence>
<gene>
    <name evidence="8" type="ordered locus">RC0890</name>
</gene>
<proteinExistence type="predicted"/>
<feature type="transmembrane region" description="Helical" evidence="7">
    <location>
        <begin position="20"/>
        <end position="44"/>
    </location>
</feature>
<dbReference type="PANTHER" id="PTHR43045:SF1">
    <property type="entry name" value="SHIKIMATE TRANSPORTER"/>
    <property type="match status" value="1"/>
</dbReference>
<keyword evidence="4 7" id="KW-0812">Transmembrane</keyword>